<dbReference type="InterPro" id="IPR009072">
    <property type="entry name" value="Histone-fold"/>
</dbReference>
<feature type="domain" description="Core Histone H2A/H2B/H3" evidence="4">
    <location>
        <begin position="45"/>
        <end position="88"/>
    </location>
</feature>
<comment type="similarity">
    <text evidence="1">Belongs to the histone H3 family.</text>
</comment>
<sequence>MVRTKQTVRKSTGGKAPRRQLAIKDARKSVLIIIRVKKTHRFRPATVALREIRKYKKSTKLLIRKLSFQRLVREMTQDFKADLRFQSRLWMLYKRPLRLTLLGSLKIPIFVQSTPRGLLSCPRIFNLLGGFVEKGLRNLLLFSLLICFVLGLCLHCLLNVLVLVRSGNKTDYRRMRLRYSAIPKNSTLNSTLTVKILAILNDKCSTYALLTSHKI</sequence>
<feature type="transmembrane region" description="Helical" evidence="3">
    <location>
        <begin position="139"/>
        <end position="164"/>
    </location>
</feature>
<dbReference type="InterPro" id="IPR007125">
    <property type="entry name" value="H2A/H2B/H3"/>
</dbReference>
<evidence type="ECO:0000256" key="2">
    <source>
        <dbReference type="ARBA" id="ARBA00022990"/>
    </source>
</evidence>
<keyword evidence="3" id="KW-0812">Transmembrane</keyword>
<keyword evidence="3" id="KW-1133">Transmembrane helix</keyword>
<protein>
    <recommendedName>
        <fullName evidence="4">Core Histone H2A/H2B/H3 domain-containing protein</fullName>
    </recommendedName>
</protein>
<reference evidence="5 6" key="1">
    <citation type="journal article" date="2021" name="BMC Genomics">
        <title>Datura genome reveals duplications of psychoactive alkaloid biosynthetic genes and high mutation rate following tissue culture.</title>
        <authorList>
            <person name="Rajewski A."/>
            <person name="Carter-House D."/>
            <person name="Stajich J."/>
            <person name="Litt A."/>
        </authorList>
    </citation>
    <scope>NUCLEOTIDE SEQUENCE [LARGE SCALE GENOMIC DNA]</scope>
    <source>
        <strain evidence="5">AR-01</strain>
    </source>
</reference>
<keyword evidence="3" id="KW-0472">Membrane</keyword>
<keyword evidence="2" id="KW-0007">Acetylation</keyword>
<dbReference type="InterPro" id="IPR000164">
    <property type="entry name" value="Histone_H3/CENP-A"/>
</dbReference>
<accession>A0ABS8TFN1</accession>
<organism evidence="5 6">
    <name type="scientific">Datura stramonium</name>
    <name type="common">Jimsonweed</name>
    <name type="synonym">Common thornapple</name>
    <dbReference type="NCBI Taxonomy" id="4076"/>
    <lineage>
        <taxon>Eukaryota</taxon>
        <taxon>Viridiplantae</taxon>
        <taxon>Streptophyta</taxon>
        <taxon>Embryophyta</taxon>
        <taxon>Tracheophyta</taxon>
        <taxon>Spermatophyta</taxon>
        <taxon>Magnoliopsida</taxon>
        <taxon>eudicotyledons</taxon>
        <taxon>Gunneridae</taxon>
        <taxon>Pentapetalae</taxon>
        <taxon>asterids</taxon>
        <taxon>lamiids</taxon>
        <taxon>Solanales</taxon>
        <taxon>Solanaceae</taxon>
        <taxon>Solanoideae</taxon>
        <taxon>Datureae</taxon>
        <taxon>Datura</taxon>
    </lineage>
</organism>
<dbReference type="Gene3D" id="1.10.20.10">
    <property type="entry name" value="Histone, subunit A"/>
    <property type="match status" value="1"/>
</dbReference>
<evidence type="ECO:0000313" key="6">
    <source>
        <dbReference type="Proteomes" id="UP000823775"/>
    </source>
</evidence>
<dbReference type="PRINTS" id="PR00622">
    <property type="entry name" value="HISTONEH3"/>
</dbReference>
<dbReference type="Pfam" id="PF00125">
    <property type="entry name" value="Histone"/>
    <property type="match status" value="1"/>
</dbReference>
<evidence type="ECO:0000259" key="4">
    <source>
        <dbReference type="Pfam" id="PF00125"/>
    </source>
</evidence>
<dbReference type="SMART" id="SM00428">
    <property type="entry name" value="H3"/>
    <property type="match status" value="1"/>
</dbReference>
<comment type="caution">
    <text evidence="5">The sequence shown here is derived from an EMBL/GenBank/DDBJ whole genome shotgun (WGS) entry which is preliminary data.</text>
</comment>
<evidence type="ECO:0000313" key="5">
    <source>
        <dbReference type="EMBL" id="MCD7470287.1"/>
    </source>
</evidence>
<evidence type="ECO:0000256" key="1">
    <source>
        <dbReference type="ARBA" id="ARBA00010343"/>
    </source>
</evidence>
<dbReference type="PANTHER" id="PTHR11426">
    <property type="entry name" value="HISTONE H3"/>
    <property type="match status" value="1"/>
</dbReference>
<keyword evidence="6" id="KW-1185">Reference proteome</keyword>
<dbReference type="Proteomes" id="UP000823775">
    <property type="component" value="Unassembled WGS sequence"/>
</dbReference>
<name>A0ABS8TFN1_DATST</name>
<dbReference type="EMBL" id="JACEIK010001546">
    <property type="protein sequence ID" value="MCD7470287.1"/>
    <property type="molecule type" value="Genomic_DNA"/>
</dbReference>
<dbReference type="SUPFAM" id="SSF47113">
    <property type="entry name" value="Histone-fold"/>
    <property type="match status" value="1"/>
</dbReference>
<gene>
    <name evidence="5" type="ORF">HAX54_010016</name>
</gene>
<evidence type="ECO:0000256" key="3">
    <source>
        <dbReference type="SAM" id="Phobius"/>
    </source>
</evidence>
<proteinExistence type="inferred from homology"/>